<proteinExistence type="predicted"/>
<dbReference type="Proteomes" id="UP000018217">
    <property type="component" value="Unassembled WGS sequence"/>
</dbReference>
<accession>V5Z4M9</accession>
<evidence type="ECO:0000313" key="1">
    <source>
        <dbReference type="EMBL" id="CCG86238.1"/>
    </source>
</evidence>
<protein>
    <submittedName>
        <fullName evidence="1">Type III secretion system protein</fullName>
    </submittedName>
</protein>
<dbReference type="AlphaFoldDB" id="V5Z4M9"/>
<gene>
    <name evidence="1" type="primary">sipC</name>
    <name evidence="1" type="ORF">EPIR_0873</name>
</gene>
<sequence length="414" mass="43574">MTTSLAPFASAQICHPAMRSNDKHSSAEVKGEGTVQGIATLADSLMSKQGIRHGQSVITGQHTGPILSTPHGGAAKISVEKTVEIQKMADNVRGPDARAIEYVANLLAISSPSFCSHAQIHNTSTESSKISSQSAVQNSSSAIPVRSHAAVDGGTDITAVGASGTGFRNVIGDMRIVELNNKITVEFGRSEAQSNISAAKFNRLAVNSAMSGGNKTIEAARQNSSGAITSAVMGISAQGVSTVKMTKALAKDSASINRNLKPAAKLEKNVYNHRNAIARSGDSMMSEGKRLDSRVKAALSESQDAHLLKVSNLRNDHTIIQNKTQKIRAVTELANQGIRAGQGVVEGIFNVAAAQETKQADLARADQNAKNDLSSIHQQTGKKSAETNTALSHAFETWLNNNGNAASSISERMR</sequence>
<comment type="caution">
    <text evidence="1">The sequence shown here is derived from an EMBL/GenBank/DDBJ whole genome shotgun (WGS) entry which is preliminary data.</text>
</comment>
<name>V5Z4M9_9GAMM</name>
<reference evidence="1 2" key="1">
    <citation type="journal article" date="2013" name="Syst. Appl. Microbiol.">
        <title>Phylogenetic position and virulence apparatus of the pear flower necrosis pathogen Erwinia piriflorinigrans CFBP 5888T as assessed by comparative genomics.</title>
        <authorList>
            <person name="Smits T.H."/>
            <person name="Rezzonico F."/>
            <person name="Lopez M.M."/>
            <person name="Blom J."/>
            <person name="Goesmann A."/>
            <person name="Frey J.E."/>
            <person name="Duffy B."/>
        </authorList>
    </citation>
    <scope>NUCLEOTIDE SEQUENCE [LARGE SCALE GENOMIC DNA]</scope>
    <source>
        <strain evidence="2">CFBP5888</strain>
    </source>
</reference>
<evidence type="ECO:0000313" key="2">
    <source>
        <dbReference type="Proteomes" id="UP000018217"/>
    </source>
</evidence>
<dbReference type="OrthoDB" id="6619809at2"/>
<keyword evidence="2" id="KW-1185">Reference proteome</keyword>
<dbReference type="STRING" id="1161919.EPIR_0873"/>
<dbReference type="EMBL" id="CAHS01000011">
    <property type="protein sequence ID" value="CCG86238.1"/>
    <property type="molecule type" value="Genomic_DNA"/>
</dbReference>
<organism evidence="1 2">
    <name type="scientific">Erwinia piriflorinigrans CFBP 5888</name>
    <dbReference type="NCBI Taxonomy" id="1161919"/>
    <lineage>
        <taxon>Bacteria</taxon>
        <taxon>Pseudomonadati</taxon>
        <taxon>Pseudomonadota</taxon>
        <taxon>Gammaproteobacteria</taxon>
        <taxon>Enterobacterales</taxon>
        <taxon>Erwiniaceae</taxon>
        <taxon>Erwinia</taxon>
    </lineage>
</organism>
<dbReference type="RefSeq" id="WP_023654060.1">
    <property type="nucleotide sequence ID" value="NZ_CAHS01000011.1"/>
</dbReference>